<dbReference type="InterPro" id="IPR003779">
    <property type="entry name" value="CMD-like"/>
</dbReference>
<dbReference type="GO" id="GO:0051920">
    <property type="term" value="F:peroxiredoxin activity"/>
    <property type="evidence" value="ECO:0007669"/>
    <property type="project" value="InterPro"/>
</dbReference>
<reference evidence="3 4" key="1">
    <citation type="submission" date="2015-09" db="EMBL/GenBank/DDBJ databases">
        <title>Identification and resolution of microdiversity through metagenomic sequencing of parallel consortia.</title>
        <authorList>
            <person name="Nelson W.C."/>
            <person name="Romine M.F."/>
            <person name="Lindemann S.R."/>
        </authorList>
    </citation>
    <scope>NUCLEOTIDE SEQUENCE [LARGE SCALE GENOMIC DNA]</scope>
    <source>
        <strain evidence="3">HL-91</strain>
    </source>
</reference>
<evidence type="ECO:0000259" key="1">
    <source>
        <dbReference type="Pfam" id="PF02627"/>
    </source>
</evidence>
<accession>A0A0P7Z3Y0</accession>
<evidence type="ECO:0000313" key="3">
    <source>
        <dbReference type="EMBL" id="KPP96351.1"/>
    </source>
</evidence>
<dbReference type="Proteomes" id="UP000050413">
    <property type="component" value="Unassembled WGS sequence"/>
</dbReference>
<dbReference type="SUPFAM" id="SSF69118">
    <property type="entry name" value="AhpD-like"/>
    <property type="match status" value="1"/>
</dbReference>
<evidence type="ECO:0000313" key="5">
    <source>
        <dbReference type="Proteomes" id="UP000182045"/>
    </source>
</evidence>
<dbReference type="InterPro" id="IPR029032">
    <property type="entry name" value="AhpD-like"/>
</dbReference>
<dbReference type="RefSeq" id="WP_072245032.1">
    <property type="nucleotide sequence ID" value="NZ_FBYC01000004.1"/>
</dbReference>
<evidence type="ECO:0000313" key="4">
    <source>
        <dbReference type="Proteomes" id="UP000050413"/>
    </source>
</evidence>
<sequence>MTFAPLTDAEWPADIADMRDGFAGQLNVYRLMAHHPALLRAWADLRMHIVRNTSLGPQRAEVVILRLAYRLGSSYEWGQHVIRGLDAGLSEAQIHSLRGPVAKMAEEDALLARAVDSLFDEARLAPEQMHALEALVGRHGVLDLMATAGMYLTLGFMLNSTQSPQDDAIAHRLAALPDSLQLAG</sequence>
<dbReference type="AlphaFoldDB" id="A0A0P7Z3Y0"/>
<name>A0A0P7Z3Y0_9RHOB</name>
<feature type="domain" description="Carboxymuconolactone decarboxylase-like" evidence="1">
    <location>
        <begin position="36"/>
        <end position="106"/>
    </location>
</feature>
<evidence type="ECO:0000313" key="2">
    <source>
        <dbReference type="EMBL" id="CUX80055.1"/>
    </source>
</evidence>
<dbReference type="Gene3D" id="1.20.1290.10">
    <property type="entry name" value="AhpD-like"/>
    <property type="match status" value="1"/>
</dbReference>
<dbReference type="Pfam" id="PF02627">
    <property type="entry name" value="CMD"/>
    <property type="match status" value="1"/>
</dbReference>
<proteinExistence type="predicted"/>
<dbReference type="Proteomes" id="UP000182045">
    <property type="component" value="Unassembled WGS sequence"/>
</dbReference>
<keyword evidence="5" id="KW-1185">Reference proteome</keyword>
<dbReference type="EMBL" id="LJSG01000001">
    <property type="protein sequence ID" value="KPP96351.1"/>
    <property type="molecule type" value="Genomic_DNA"/>
</dbReference>
<organism evidence="3 4">
    <name type="scientific">Roseibaca calidilacus</name>
    <dbReference type="NCBI Taxonomy" id="1666912"/>
    <lineage>
        <taxon>Bacteria</taxon>
        <taxon>Pseudomonadati</taxon>
        <taxon>Pseudomonadota</taxon>
        <taxon>Alphaproteobacteria</taxon>
        <taxon>Rhodobacterales</taxon>
        <taxon>Paracoccaceae</taxon>
        <taxon>Roseinatronobacter</taxon>
    </lineage>
</organism>
<reference evidence="2 5" key="2">
    <citation type="submission" date="2016-01" db="EMBL/GenBank/DDBJ databases">
        <authorList>
            <person name="Varghese N."/>
        </authorList>
    </citation>
    <scope>NUCLEOTIDE SEQUENCE [LARGE SCALE GENOMIC DNA]</scope>
    <source>
        <strain evidence="2 5">HL-91</strain>
    </source>
</reference>
<dbReference type="OrthoDB" id="4704294at2"/>
<gene>
    <name evidence="2" type="ORF">Ga0058931_0760</name>
    <name evidence="3" type="ORF">HLUCCA05_14855</name>
</gene>
<protein>
    <submittedName>
        <fullName evidence="2 3">Carboxymuconolactone decarboxylase family</fullName>
    </submittedName>
</protein>
<dbReference type="PANTHER" id="PTHR34846:SF5">
    <property type="entry name" value="CARBOXYMUCONOLACTONE DECARBOXYLASE-LIKE DOMAIN-CONTAINING PROTEIN"/>
    <property type="match status" value="1"/>
</dbReference>
<dbReference type="PANTHER" id="PTHR34846">
    <property type="entry name" value="4-CARBOXYMUCONOLACTONE DECARBOXYLASE FAMILY PROTEIN (AFU_ORTHOLOGUE AFUA_6G11590)"/>
    <property type="match status" value="1"/>
</dbReference>
<dbReference type="EMBL" id="FBYC01000004">
    <property type="protein sequence ID" value="CUX80055.1"/>
    <property type="molecule type" value="Genomic_DNA"/>
</dbReference>
<dbReference type="STRING" id="1666912.Ga0058931_0760"/>
<dbReference type="PATRIC" id="fig|1666912.4.peg.2530"/>
<comment type="caution">
    <text evidence="3">The sequence shown here is derived from an EMBL/GenBank/DDBJ whole genome shotgun (WGS) entry which is preliminary data.</text>
</comment>